<dbReference type="Proteomes" id="UP001162972">
    <property type="component" value="Chromosome 7"/>
</dbReference>
<feature type="region of interest" description="Disordered" evidence="1">
    <location>
        <begin position="334"/>
        <end position="355"/>
    </location>
</feature>
<protein>
    <recommendedName>
        <fullName evidence="2">VQ domain-containing protein</fullName>
    </recommendedName>
</protein>
<feature type="compositionally biased region" description="Low complexity" evidence="1">
    <location>
        <begin position="1"/>
        <end position="14"/>
    </location>
</feature>
<dbReference type="Pfam" id="PF05678">
    <property type="entry name" value="VQ"/>
    <property type="match status" value="1"/>
</dbReference>
<proteinExistence type="predicted"/>
<evidence type="ECO:0000256" key="1">
    <source>
        <dbReference type="SAM" id="MobiDB-lite"/>
    </source>
</evidence>
<comment type="caution">
    <text evidence="3">The sequence shown here is derived from an EMBL/GenBank/DDBJ whole genome shotgun (WGS) entry which is preliminary data.</text>
</comment>
<gene>
    <name evidence="3" type="ORF">OIU84_029540</name>
</gene>
<feature type="domain" description="VQ" evidence="2">
    <location>
        <begin position="180"/>
        <end position="207"/>
    </location>
</feature>
<keyword evidence="4" id="KW-1185">Reference proteome</keyword>
<evidence type="ECO:0000259" key="2">
    <source>
        <dbReference type="Pfam" id="PF05678"/>
    </source>
</evidence>
<feature type="region of interest" description="Disordered" evidence="1">
    <location>
        <begin position="1"/>
        <end position="70"/>
    </location>
</feature>
<dbReference type="PANTHER" id="PTHR33179:SF4">
    <property type="entry name" value="VQ MOTIF-CONTAINING PROTEIN"/>
    <property type="match status" value="1"/>
</dbReference>
<accession>A0AAD6K9L1</accession>
<dbReference type="InterPro" id="IPR039609">
    <property type="entry name" value="VQ_15/22"/>
</dbReference>
<organism evidence="3 4">
    <name type="scientific">Salix udensis</name>
    <dbReference type="NCBI Taxonomy" id="889485"/>
    <lineage>
        <taxon>Eukaryota</taxon>
        <taxon>Viridiplantae</taxon>
        <taxon>Streptophyta</taxon>
        <taxon>Embryophyta</taxon>
        <taxon>Tracheophyta</taxon>
        <taxon>Spermatophyta</taxon>
        <taxon>Magnoliopsida</taxon>
        <taxon>eudicotyledons</taxon>
        <taxon>Gunneridae</taxon>
        <taxon>Pentapetalae</taxon>
        <taxon>rosids</taxon>
        <taxon>fabids</taxon>
        <taxon>Malpighiales</taxon>
        <taxon>Salicaceae</taxon>
        <taxon>Saliceae</taxon>
        <taxon>Salix</taxon>
    </lineage>
</organism>
<dbReference type="PANTHER" id="PTHR33179">
    <property type="entry name" value="VQ MOTIF-CONTAINING PROTEIN"/>
    <property type="match status" value="1"/>
</dbReference>
<dbReference type="EMBL" id="JAPFFJ010000009">
    <property type="protein sequence ID" value="KAJ6419450.1"/>
    <property type="molecule type" value="Genomic_DNA"/>
</dbReference>
<evidence type="ECO:0000313" key="4">
    <source>
        <dbReference type="Proteomes" id="UP001162972"/>
    </source>
</evidence>
<dbReference type="InterPro" id="IPR008889">
    <property type="entry name" value="VQ"/>
</dbReference>
<reference evidence="3 4" key="1">
    <citation type="journal article" date="2023" name="Int. J. Mol. Sci.">
        <title>De Novo Assembly and Annotation of 11 Diverse Shrub Willow (Salix) Genomes Reveals Novel Gene Organization in Sex-Linked Regions.</title>
        <authorList>
            <person name="Hyden B."/>
            <person name="Feng K."/>
            <person name="Yates T.B."/>
            <person name="Jawdy S."/>
            <person name="Cereghino C."/>
            <person name="Smart L.B."/>
            <person name="Muchero W."/>
        </authorList>
    </citation>
    <scope>NUCLEOTIDE SEQUENCE [LARGE SCALE GENOMIC DNA]</scope>
    <source>
        <tissue evidence="3">Shoot tip</tissue>
    </source>
</reference>
<name>A0AAD6K9L1_9ROSI</name>
<evidence type="ECO:0000313" key="3">
    <source>
        <dbReference type="EMBL" id="KAJ6419450.1"/>
    </source>
</evidence>
<feature type="region of interest" description="Disordered" evidence="1">
    <location>
        <begin position="140"/>
        <end position="184"/>
    </location>
</feature>
<feature type="compositionally biased region" description="Polar residues" evidence="1">
    <location>
        <begin position="28"/>
        <end position="37"/>
    </location>
</feature>
<sequence length="412" mass="44220">MDSGNSGSMQSSSGGDEEYDSRAESISAFLNNNNNPLSHVGPMSNNPPPQPEHHHHHQTHHPSSSSTMLFDPLSNYFDPLSSRSPPPPFTNPNSLLNLDMVWSKSLRSEPNCTDLGGFITSSSPTQQLFTNQAQARTTFQSVPPHGQESATRGPVSGTNDQVSNAAGVRNPKKRSRASRRAPTTVLTTDTTNFRAMVQEFTGIPAPPFTSSPFPRSRLDLFGTAASTFRSAVSHHLDPSPPPYLLRPFAQRFQPPPPPAPPFVSSGSTSSMVDAIASTTTANINNSGACTNEEFEMSHGHVSTNLTGLQNIVSSSSSPSADATLMRNDHNNSLAGWGDGVGSNDGGHHHHHQQQGLLRSINGNYNNSTQRVTNGKVNFLASSSSDFRGDNKGQENVATRSEGMMESWICSSD</sequence>
<dbReference type="AlphaFoldDB" id="A0AAD6K9L1"/>
<feature type="compositionally biased region" description="Basic residues" evidence="1">
    <location>
        <begin position="170"/>
        <end position="179"/>
    </location>
</feature>